<proteinExistence type="inferred from homology"/>
<dbReference type="InterPro" id="IPR018170">
    <property type="entry name" value="Aldo/ket_reductase_CS"/>
</dbReference>
<evidence type="ECO:0000256" key="4">
    <source>
        <dbReference type="PIRSR" id="PIRSR000097-1"/>
    </source>
</evidence>
<gene>
    <name evidence="8" type="ORF">MELIAE_LOCUS968</name>
</gene>
<dbReference type="PRINTS" id="PR00069">
    <property type="entry name" value="ALDKETRDTASE"/>
</dbReference>
<dbReference type="InterPro" id="IPR036812">
    <property type="entry name" value="NAD(P)_OxRdtase_dom_sf"/>
</dbReference>
<protein>
    <recommendedName>
        <fullName evidence="7">NADP-dependent oxidoreductase domain-containing protein</fullName>
    </recommendedName>
</protein>
<dbReference type="CDD" id="cd19136">
    <property type="entry name" value="AKR_DrGR-like"/>
    <property type="match status" value="1"/>
</dbReference>
<dbReference type="PROSITE" id="PS00062">
    <property type="entry name" value="ALDOKETO_REDUCTASE_2"/>
    <property type="match status" value="1"/>
</dbReference>
<dbReference type="PANTHER" id="PTHR43827">
    <property type="entry name" value="2,5-DIKETO-D-GLUCONIC ACID REDUCTASE"/>
    <property type="match status" value="1"/>
</dbReference>
<evidence type="ECO:0000256" key="6">
    <source>
        <dbReference type="PIRSR" id="PIRSR000097-3"/>
    </source>
</evidence>
<evidence type="ECO:0000313" key="8">
    <source>
        <dbReference type="EMBL" id="CAH0546886.1"/>
    </source>
</evidence>
<dbReference type="PANTHER" id="PTHR43827:SF3">
    <property type="entry name" value="NADP-DEPENDENT OXIDOREDUCTASE DOMAIN-CONTAINING PROTEIN"/>
    <property type="match status" value="1"/>
</dbReference>
<dbReference type="OrthoDB" id="416253at2759"/>
<sequence length="290" mass="32771">MAKNLTFKLKSGDLMPLVGFGTYQIHGEELIRDVLDKALGAGYRLIDTAKVYHNENEIGKALKELLPKYNLTRKDIFITSKLSPQDQGDKAYEALQHSVHNLDCEYLDLFLIHWPGAFGTNSASNNNSKLRDRSWELLVQGVKDGLTKNIGVSNYNVKHMRAILQKNHGIIPAVNQVEWHPHYHQADLKKLVDKEGILLQAYSSLGGTNNPDLLTDKTVVEISKQLGKTSAQVLLRWSLQQNIAVIPKASSQKRIEENIKLDFVIPEEDMQKLSSIQFQNKYAWDPDTIA</sequence>
<keyword evidence="3" id="KW-0560">Oxidoreductase</keyword>
<dbReference type="SUPFAM" id="SSF51430">
    <property type="entry name" value="NAD(P)-linked oxidoreductase"/>
    <property type="match status" value="1"/>
</dbReference>
<dbReference type="Proteomes" id="UP001154078">
    <property type="component" value="Chromosome 1"/>
</dbReference>
<dbReference type="EMBL" id="OV121132">
    <property type="protein sequence ID" value="CAH0546886.1"/>
    <property type="molecule type" value="Genomic_DNA"/>
</dbReference>
<feature type="binding site" evidence="5">
    <location>
        <position position="113"/>
    </location>
    <ligand>
        <name>substrate</name>
    </ligand>
</feature>
<dbReference type="GO" id="GO:0016616">
    <property type="term" value="F:oxidoreductase activity, acting on the CH-OH group of donors, NAD or NADP as acceptor"/>
    <property type="evidence" value="ECO:0007669"/>
    <property type="project" value="UniProtKB-ARBA"/>
</dbReference>
<keyword evidence="9" id="KW-1185">Reference proteome</keyword>
<organism evidence="8 9">
    <name type="scientific">Brassicogethes aeneus</name>
    <name type="common">Rape pollen beetle</name>
    <name type="synonym">Meligethes aeneus</name>
    <dbReference type="NCBI Taxonomy" id="1431903"/>
    <lineage>
        <taxon>Eukaryota</taxon>
        <taxon>Metazoa</taxon>
        <taxon>Ecdysozoa</taxon>
        <taxon>Arthropoda</taxon>
        <taxon>Hexapoda</taxon>
        <taxon>Insecta</taxon>
        <taxon>Pterygota</taxon>
        <taxon>Neoptera</taxon>
        <taxon>Endopterygota</taxon>
        <taxon>Coleoptera</taxon>
        <taxon>Polyphaga</taxon>
        <taxon>Cucujiformia</taxon>
        <taxon>Nitidulidae</taxon>
        <taxon>Meligethinae</taxon>
        <taxon>Brassicogethes</taxon>
    </lineage>
</organism>
<evidence type="ECO:0000256" key="3">
    <source>
        <dbReference type="ARBA" id="ARBA00023002"/>
    </source>
</evidence>
<dbReference type="InterPro" id="IPR020471">
    <property type="entry name" value="AKR"/>
</dbReference>
<feature type="active site" description="Proton donor" evidence="4">
    <location>
        <position position="52"/>
    </location>
</feature>
<dbReference type="PIRSF" id="PIRSF000097">
    <property type="entry name" value="AKR"/>
    <property type="match status" value="1"/>
</dbReference>
<reference evidence="8" key="1">
    <citation type="submission" date="2021-12" db="EMBL/GenBank/DDBJ databases">
        <authorList>
            <person name="King R."/>
        </authorList>
    </citation>
    <scope>NUCLEOTIDE SEQUENCE</scope>
</reference>
<evidence type="ECO:0000256" key="5">
    <source>
        <dbReference type="PIRSR" id="PIRSR000097-2"/>
    </source>
</evidence>
<dbReference type="InterPro" id="IPR023210">
    <property type="entry name" value="NADP_OxRdtase_dom"/>
</dbReference>
<evidence type="ECO:0000256" key="1">
    <source>
        <dbReference type="ARBA" id="ARBA00007905"/>
    </source>
</evidence>
<comment type="similarity">
    <text evidence="1">Belongs to the aldo/keto reductase family.</text>
</comment>
<dbReference type="AlphaFoldDB" id="A0A9P0AQZ3"/>
<evidence type="ECO:0000256" key="2">
    <source>
        <dbReference type="ARBA" id="ARBA00022857"/>
    </source>
</evidence>
<dbReference type="Pfam" id="PF00248">
    <property type="entry name" value="Aldo_ket_red"/>
    <property type="match status" value="1"/>
</dbReference>
<feature type="domain" description="NADP-dependent oxidoreductase" evidence="7">
    <location>
        <begin position="18"/>
        <end position="276"/>
    </location>
</feature>
<evidence type="ECO:0000313" key="9">
    <source>
        <dbReference type="Proteomes" id="UP001154078"/>
    </source>
</evidence>
<accession>A0A9P0AQZ3</accession>
<evidence type="ECO:0000259" key="7">
    <source>
        <dbReference type="Pfam" id="PF00248"/>
    </source>
</evidence>
<keyword evidence="2" id="KW-0521">NADP</keyword>
<dbReference type="FunFam" id="3.20.20.100:FF:000002">
    <property type="entry name" value="2,5-diketo-D-gluconic acid reductase A"/>
    <property type="match status" value="1"/>
</dbReference>
<dbReference type="Gene3D" id="3.20.20.100">
    <property type="entry name" value="NADP-dependent oxidoreductase domain"/>
    <property type="match status" value="1"/>
</dbReference>
<feature type="site" description="Lowers pKa of active site Tyr" evidence="6">
    <location>
        <position position="81"/>
    </location>
</feature>
<dbReference type="PROSITE" id="PS00798">
    <property type="entry name" value="ALDOKETO_REDUCTASE_1"/>
    <property type="match status" value="1"/>
</dbReference>
<name>A0A9P0AQZ3_BRAAE</name>